<keyword evidence="8" id="KW-1185">Reference proteome</keyword>
<dbReference type="Gene3D" id="2.140.10.10">
    <property type="entry name" value="Quinoprotein alcohol dehydrogenase-like superfamily"/>
    <property type="match status" value="1"/>
</dbReference>
<evidence type="ECO:0000313" key="8">
    <source>
        <dbReference type="Proteomes" id="UP001165136"/>
    </source>
</evidence>
<comment type="caution">
    <text evidence="7">The sequence shown here is derived from an EMBL/GenBank/DDBJ whole genome shotgun (WGS) entry which is preliminary data.</text>
</comment>
<keyword evidence="3" id="KW-0479">Metal-binding</keyword>
<evidence type="ECO:0000259" key="6">
    <source>
        <dbReference type="Pfam" id="PF01011"/>
    </source>
</evidence>
<dbReference type="PANTHER" id="PTHR32303">
    <property type="entry name" value="QUINOPROTEIN ALCOHOL DEHYDROGENASE (CYTOCHROME C)"/>
    <property type="match status" value="1"/>
</dbReference>
<dbReference type="InterPro" id="IPR011047">
    <property type="entry name" value="Quinoprotein_ADH-like_sf"/>
</dbReference>
<dbReference type="EMBL" id="BSTI01000021">
    <property type="protein sequence ID" value="GLY70262.1"/>
    <property type="molecule type" value="Genomic_DNA"/>
</dbReference>
<evidence type="ECO:0000313" key="7">
    <source>
        <dbReference type="EMBL" id="GLY70262.1"/>
    </source>
</evidence>
<dbReference type="RefSeq" id="WP_285489494.1">
    <property type="nucleotide sequence ID" value="NZ_BSTI01000021.1"/>
</dbReference>
<evidence type="ECO:0000256" key="3">
    <source>
        <dbReference type="ARBA" id="ARBA00022723"/>
    </source>
</evidence>
<evidence type="ECO:0000256" key="5">
    <source>
        <dbReference type="ARBA" id="ARBA00023002"/>
    </source>
</evidence>
<evidence type="ECO:0000256" key="2">
    <source>
        <dbReference type="ARBA" id="ARBA00008156"/>
    </source>
</evidence>
<reference evidence="7" key="1">
    <citation type="submission" date="2023-03" db="EMBL/GenBank/DDBJ databases">
        <title>Amycolatopsis taiwanensis NBRC 103393.</title>
        <authorList>
            <person name="Ichikawa N."/>
            <person name="Sato H."/>
            <person name="Tonouchi N."/>
        </authorList>
    </citation>
    <scope>NUCLEOTIDE SEQUENCE</scope>
    <source>
        <strain evidence="7">NBRC 103393</strain>
    </source>
</reference>
<dbReference type="SUPFAM" id="SSF50998">
    <property type="entry name" value="Quinoprotein alcohol dehydrogenase-like"/>
    <property type="match status" value="1"/>
</dbReference>
<name>A0A9W6R9Y5_9PSEU</name>
<protein>
    <submittedName>
        <fullName evidence="7">Alcohol dehydrogenase</fullName>
    </submittedName>
</protein>
<feature type="domain" description="Pyrrolo-quinoline quinone repeat" evidence="6">
    <location>
        <begin position="471"/>
        <end position="528"/>
    </location>
</feature>
<dbReference type="InterPro" id="IPR002372">
    <property type="entry name" value="PQQ_rpt_dom"/>
</dbReference>
<feature type="domain" description="Pyrrolo-quinoline quinone repeat" evidence="6">
    <location>
        <begin position="46"/>
        <end position="356"/>
    </location>
</feature>
<dbReference type="GO" id="GO:0030288">
    <property type="term" value="C:outer membrane-bounded periplasmic space"/>
    <property type="evidence" value="ECO:0007669"/>
    <property type="project" value="InterPro"/>
</dbReference>
<keyword evidence="4" id="KW-0634">PQQ</keyword>
<dbReference type="AlphaFoldDB" id="A0A9W6R9Y5"/>
<gene>
    <name evidence="7" type="ORF">Atai01_68810</name>
</gene>
<comment type="similarity">
    <text evidence="2">Belongs to the bacterial PQQ dehydrogenase family.</text>
</comment>
<dbReference type="GO" id="GO:0016614">
    <property type="term" value="F:oxidoreductase activity, acting on CH-OH group of donors"/>
    <property type="evidence" value="ECO:0007669"/>
    <property type="project" value="InterPro"/>
</dbReference>
<dbReference type="GO" id="GO:0005509">
    <property type="term" value="F:calcium ion binding"/>
    <property type="evidence" value="ECO:0007669"/>
    <property type="project" value="InterPro"/>
</dbReference>
<dbReference type="Pfam" id="PF01011">
    <property type="entry name" value="PQQ"/>
    <property type="match status" value="2"/>
</dbReference>
<dbReference type="NCBIfam" id="TIGR03075">
    <property type="entry name" value="PQQ_enz_alc_DH"/>
    <property type="match status" value="1"/>
</dbReference>
<sequence>MTVEYVDAGEAIDQGTLSRKVGTAPAVVSNVTYERILDARSEPQNWLTYYGTYNGHRYSPLDQINTENVKRIGPAWMFQAGTSGMIAGASTYAFEATPIVVDGVMYVSGWDGWLWALDATNGQEFWRYKHAVPYDVSLCCGNVNRGVAVAKGKVFMVTANAHLLALDATTGKRVWDKTTGDVRAGESATQAPLVIKDLVIVGSAGGEFGVRGHLDAFEIDSGEHVWRCYMVPKPGEPGSETWPADGDAWARGGANPWLTGTFDPETNLLYVGTGNPAPDFDGGVREGDNLFTDSIVAVDVDTGRIRWHYQCTPHDVWDYDSISECILFESDGRKLLGHFDKNGYFFVVDRTNGELVQVTPFVDRIDWGAITRDGRVTPRKYPDKEGEPVHFYPGPAGAKEWTHAAYSPATELFYVPVQDTGATATRRRREFKESIPYWGAGVQVDADDMTGCISAFDANGEEKWRWRADLPMCASVLATGGDLVFAGEPSGEFNALDARTGEHLWKFQCGSGHHSSPITYQVDGKQYIAVPVGWGGWIEGFLPGMLGAGHGSALIVFALPD</sequence>
<dbReference type="Proteomes" id="UP001165136">
    <property type="component" value="Unassembled WGS sequence"/>
</dbReference>
<evidence type="ECO:0000256" key="1">
    <source>
        <dbReference type="ARBA" id="ARBA00001931"/>
    </source>
</evidence>
<dbReference type="InterPro" id="IPR001479">
    <property type="entry name" value="Quinoprotein_DH_CS"/>
</dbReference>
<keyword evidence="5" id="KW-0560">Oxidoreductase</keyword>
<dbReference type="PROSITE" id="PS00364">
    <property type="entry name" value="BACTERIAL_PQQ_2"/>
    <property type="match status" value="1"/>
</dbReference>
<dbReference type="InterPro" id="IPR018391">
    <property type="entry name" value="PQQ_b-propeller_rpt"/>
</dbReference>
<dbReference type="GO" id="GO:0016020">
    <property type="term" value="C:membrane"/>
    <property type="evidence" value="ECO:0007669"/>
    <property type="project" value="InterPro"/>
</dbReference>
<organism evidence="7 8">
    <name type="scientific">Amycolatopsis taiwanensis</name>
    <dbReference type="NCBI Taxonomy" id="342230"/>
    <lineage>
        <taxon>Bacteria</taxon>
        <taxon>Bacillati</taxon>
        <taxon>Actinomycetota</taxon>
        <taxon>Actinomycetes</taxon>
        <taxon>Pseudonocardiales</taxon>
        <taxon>Pseudonocardiaceae</taxon>
        <taxon>Amycolatopsis</taxon>
    </lineage>
</organism>
<dbReference type="SMART" id="SM00564">
    <property type="entry name" value="PQQ"/>
    <property type="match status" value="6"/>
</dbReference>
<accession>A0A9W6R9Y5</accession>
<evidence type="ECO:0000256" key="4">
    <source>
        <dbReference type="ARBA" id="ARBA00022891"/>
    </source>
</evidence>
<proteinExistence type="inferred from homology"/>
<comment type="cofactor">
    <cofactor evidence="1">
        <name>pyrroloquinoline quinone</name>
        <dbReference type="ChEBI" id="CHEBI:58442"/>
    </cofactor>
</comment>
<dbReference type="InterPro" id="IPR017512">
    <property type="entry name" value="PQQ_MeOH/EtOH_DH"/>
</dbReference>